<dbReference type="Gene3D" id="3.40.50.1980">
    <property type="entry name" value="Nitrogenase molybdenum iron protein domain"/>
    <property type="match status" value="2"/>
</dbReference>
<dbReference type="Pfam" id="PF01497">
    <property type="entry name" value="Peripla_BP_2"/>
    <property type="match status" value="1"/>
</dbReference>
<dbReference type="PANTHER" id="PTHR42860">
    <property type="entry name" value="VITAMIN B12-BINDING PROTEIN"/>
    <property type="match status" value="1"/>
</dbReference>
<evidence type="ECO:0000313" key="4">
    <source>
        <dbReference type="Proteomes" id="UP001596312"/>
    </source>
</evidence>
<dbReference type="RefSeq" id="WP_340603697.1">
    <property type="nucleotide sequence ID" value="NZ_JBBMXV010000002.1"/>
</dbReference>
<comment type="caution">
    <text evidence="3">The sequence shown here is derived from an EMBL/GenBank/DDBJ whole genome shotgun (WGS) entry which is preliminary data.</text>
</comment>
<dbReference type="Proteomes" id="UP001596312">
    <property type="component" value="Unassembled WGS sequence"/>
</dbReference>
<feature type="compositionally biased region" description="Basic and acidic residues" evidence="1">
    <location>
        <begin position="289"/>
        <end position="304"/>
    </location>
</feature>
<name>A0ABD5V532_9EURY</name>
<dbReference type="PROSITE" id="PS50983">
    <property type="entry name" value="FE_B12_PBP"/>
    <property type="match status" value="1"/>
</dbReference>
<dbReference type="SUPFAM" id="SSF53807">
    <property type="entry name" value="Helical backbone' metal receptor"/>
    <property type="match status" value="1"/>
</dbReference>
<feature type="region of interest" description="Disordered" evidence="1">
    <location>
        <begin position="289"/>
        <end position="313"/>
    </location>
</feature>
<evidence type="ECO:0000256" key="1">
    <source>
        <dbReference type="SAM" id="MobiDB-lite"/>
    </source>
</evidence>
<organism evidence="3 4">
    <name type="scientific">Halalkalicoccus tibetensis</name>
    <dbReference type="NCBI Taxonomy" id="175632"/>
    <lineage>
        <taxon>Archaea</taxon>
        <taxon>Methanobacteriati</taxon>
        <taxon>Methanobacteriota</taxon>
        <taxon>Stenosarchaea group</taxon>
        <taxon>Halobacteria</taxon>
        <taxon>Halobacteriales</taxon>
        <taxon>Halococcaceae</taxon>
        <taxon>Halalkalicoccus</taxon>
    </lineage>
</organism>
<keyword evidence="4" id="KW-1185">Reference proteome</keyword>
<dbReference type="InterPro" id="IPR051030">
    <property type="entry name" value="Vitamin_B12-ABC_binding"/>
</dbReference>
<evidence type="ECO:0000313" key="3">
    <source>
        <dbReference type="EMBL" id="MFC6905185.1"/>
    </source>
</evidence>
<proteinExistence type="predicted"/>
<evidence type="ECO:0000259" key="2">
    <source>
        <dbReference type="PROSITE" id="PS50983"/>
    </source>
</evidence>
<protein>
    <submittedName>
        <fullName evidence="3">ABC transporter substrate-binding protein</fullName>
    </submittedName>
</protein>
<sequence>MNVVTLLPSATEIVSALGVSPVGTSHSCDHPPEVRELPEITRSSVDEDADSATIDEQVLSAERAGGVYEVRMDALERADPDLIVTQGICDVCAVDTVLVREAVAELDLDCEVLTTDPHSLEDVFSDIERIGRALGREERAAELVADCRARVERVRERAPADPEQRPRVLDIDWMDPVMIGGHWVPELVEVAGGEYGIVDPGEASTPVEFERVGEYDPEALVVAPCGFGIEQTTENIDELREREGWSDLAAARAGRVSLIDGSAYMNRPSHRLVDSLELVASALHPDRFDPPADAIRRLPTDPGRRAAHPRSRT</sequence>
<reference evidence="3 4" key="1">
    <citation type="journal article" date="2019" name="Int. J. Syst. Evol. Microbiol.">
        <title>The Global Catalogue of Microorganisms (GCM) 10K type strain sequencing project: providing services to taxonomists for standard genome sequencing and annotation.</title>
        <authorList>
            <consortium name="The Broad Institute Genomics Platform"/>
            <consortium name="The Broad Institute Genome Sequencing Center for Infectious Disease"/>
            <person name="Wu L."/>
            <person name="Ma J."/>
        </authorList>
    </citation>
    <scope>NUCLEOTIDE SEQUENCE [LARGE SCALE GENOMIC DNA]</scope>
    <source>
        <strain evidence="3 4">CGMCC 1.3240</strain>
    </source>
</reference>
<dbReference type="AlphaFoldDB" id="A0ABD5V532"/>
<accession>A0ABD5V532</accession>
<dbReference type="EMBL" id="JBHSXQ010000002">
    <property type="protein sequence ID" value="MFC6905185.1"/>
    <property type="molecule type" value="Genomic_DNA"/>
</dbReference>
<dbReference type="InterPro" id="IPR002491">
    <property type="entry name" value="ABC_transptr_periplasmic_BD"/>
</dbReference>
<gene>
    <name evidence="3" type="ORF">ACFQGH_08240</name>
</gene>
<dbReference type="PANTHER" id="PTHR42860:SF1">
    <property type="entry name" value="VITAMIN B12-BINDING PROTEIN"/>
    <property type="match status" value="1"/>
</dbReference>
<feature type="domain" description="Fe/B12 periplasmic-binding" evidence="2">
    <location>
        <begin position="2"/>
        <end position="287"/>
    </location>
</feature>